<protein>
    <submittedName>
        <fullName evidence="1">WD40 repeat domain-containing protein</fullName>
    </submittedName>
</protein>
<dbReference type="Gene3D" id="2.130.10.10">
    <property type="entry name" value="YVTN repeat-like/Quinoprotein amine dehydrogenase"/>
    <property type="match status" value="2"/>
</dbReference>
<proteinExistence type="predicted"/>
<dbReference type="NCBIfam" id="TIGR02276">
    <property type="entry name" value="beta_rpt_yvtn"/>
    <property type="match status" value="2"/>
</dbReference>
<organism evidence="1 2">
    <name type="scientific">Calidifontibacillus erzurumensis</name>
    <dbReference type="NCBI Taxonomy" id="2741433"/>
    <lineage>
        <taxon>Bacteria</taxon>
        <taxon>Bacillati</taxon>
        <taxon>Bacillota</taxon>
        <taxon>Bacilli</taxon>
        <taxon>Bacillales</taxon>
        <taxon>Bacillaceae</taxon>
        <taxon>Calidifontibacillus/Schinkia group</taxon>
        <taxon>Calidifontibacillus</taxon>
    </lineage>
</organism>
<evidence type="ECO:0000313" key="1">
    <source>
        <dbReference type="EMBL" id="NSL51659.1"/>
    </source>
</evidence>
<gene>
    <name evidence="1" type="ORF">HR057_07735</name>
</gene>
<sequence>MIKGKRLPIFIILLFGLTSCQIEKYEPIDSKASHIIAVNLLEKSLSFFDEKTRKEVAKWEMPFTFTGAELLPDQKTLLLYGKHLKNIYLYDLTTGRKVDQWKIGKGIAKIKTSNDQSKLYLANQEKNTIEVRTLEGEKLKEIKVGHSPLTILENDKRNELYIMNFHDPYMTVIDLNNLEKIKELPAKTAAVGAVVIESLDELWTGGHGSHQAENEVTVYSLETGNIKQLIPAPIMPVDLEQLGNYIYVISHGSNELRKIDIMTKEVVQTIEIGANPFEISIINNLLYIASYDSNEIIINDPVTLEVIETLKAGKGPFQILYKNGGVKHG</sequence>
<accession>A0A8J8GDR7</accession>
<dbReference type="SUPFAM" id="SSF51004">
    <property type="entry name" value="C-terminal (heme d1) domain of cytochrome cd1-nitrite reductase"/>
    <property type="match status" value="1"/>
</dbReference>
<evidence type="ECO:0000313" key="2">
    <source>
        <dbReference type="Proteomes" id="UP000625804"/>
    </source>
</evidence>
<keyword evidence="2" id="KW-1185">Reference proteome</keyword>
<dbReference type="PANTHER" id="PTHR47197:SF3">
    <property type="entry name" value="DIHYDRO-HEME D1 DEHYDROGENASE"/>
    <property type="match status" value="1"/>
</dbReference>
<comment type="caution">
    <text evidence="1">The sequence shown here is derived from an EMBL/GenBank/DDBJ whole genome shotgun (WGS) entry which is preliminary data.</text>
</comment>
<dbReference type="InterPro" id="IPR011048">
    <property type="entry name" value="Haem_d1_sf"/>
</dbReference>
<dbReference type="Proteomes" id="UP000625804">
    <property type="component" value="Unassembled WGS sequence"/>
</dbReference>
<dbReference type="RefSeq" id="WP_173730867.1">
    <property type="nucleotide sequence ID" value="NZ_JABTTE010000008.1"/>
</dbReference>
<dbReference type="InterPro" id="IPR011964">
    <property type="entry name" value="YVTN_b-propeller_repeat"/>
</dbReference>
<dbReference type="AlphaFoldDB" id="A0A8J8GDR7"/>
<reference evidence="1" key="1">
    <citation type="submission" date="2020-06" db="EMBL/GenBank/DDBJ databases">
        <title>A novel thermopfilic bacterium from Erzurum, Turkey.</title>
        <authorList>
            <person name="Adiguzel A."/>
            <person name="Ay H."/>
            <person name="Baltaci M.O."/>
        </authorList>
    </citation>
    <scope>NUCLEOTIDE SEQUENCE</scope>
    <source>
        <strain evidence="1">P2</strain>
    </source>
</reference>
<dbReference type="InterPro" id="IPR015943">
    <property type="entry name" value="WD40/YVTN_repeat-like_dom_sf"/>
</dbReference>
<name>A0A8J8GDR7_9BACI</name>
<dbReference type="InterPro" id="IPR051200">
    <property type="entry name" value="Host-pathogen_enzymatic-act"/>
</dbReference>
<dbReference type="PANTHER" id="PTHR47197">
    <property type="entry name" value="PROTEIN NIRF"/>
    <property type="match status" value="1"/>
</dbReference>
<dbReference type="EMBL" id="JABTTE010000008">
    <property type="protein sequence ID" value="NSL51659.1"/>
    <property type="molecule type" value="Genomic_DNA"/>
</dbReference>
<dbReference type="PROSITE" id="PS51257">
    <property type="entry name" value="PROKAR_LIPOPROTEIN"/>
    <property type="match status" value="1"/>
</dbReference>